<keyword evidence="1" id="KW-0472">Membrane</keyword>
<keyword evidence="1" id="KW-1133">Transmembrane helix</keyword>
<dbReference type="STRING" id="1406840.Q763_03795"/>
<evidence type="ECO:0000256" key="1">
    <source>
        <dbReference type="SAM" id="Phobius"/>
    </source>
</evidence>
<name>A0A0A2LT77_9FLAO</name>
<sequence length="242" mass="29382">MTTFRVVKISFAFIVFCVFAYNRIKKEKQKRLEEKFKREFDFYSIYDGNQTELIYAPQYDSEWLEALDKKYSWENFDSYDNRFWEYMYRLFDTLTEMSGKDESEEEFFNKLNKPQKVFHSLLAFTGDVDNGGVNQFFFNKPEFAFSVLEAFDELKLNKLKNDYEKCLNEFIGASDSYLKRKEVFNDISINWDQRWDAFKSGENEIKSADILEDYFYTDEFKKELYKTFVDYADKNISLFMWK</sequence>
<feature type="domain" description="DNA mimic protein DMP19 C-terminal" evidence="2">
    <location>
        <begin position="110"/>
        <end position="233"/>
    </location>
</feature>
<keyword evidence="4" id="KW-1185">Reference proteome</keyword>
<dbReference type="AlphaFoldDB" id="A0A0A2LT77"/>
<dbReference type="Pfam" id="PF14300">
    <property type="entry name" value="DMP19"/>
    <property type="match status" value="1"/>
</dbReference>
<accession>A0A0A2LT77</accession>
<reference evidence="3 4" key="1">
    <citation type="submission" date="2013-09" db="EMBL/GenBank/DDBJ databases">
        <authorList>
            <person name="Zeng Z."/>
            <person name="Chen C."/>
        </authorList>
    </citation>
    <scope>NUCLEOTIDE SEQUENCE [LARGE SCALE GENOMIC DNA]</scope>
    <source>
        <strain evidence="3 4">F44-8</strain>
    </source>
</reference>
<evidence type="ECO:0000313" key="3">
    <source>
        <dbReference type="EMBL" id="KGO83144.1"/>
    </source>
</evidence>
<dbReference type="RefSeq" id="WP_035131366.1">
    <property type="nucleotide sequence ID" value="NZ_JRLV01000004.1"/>
</dbReference>
<dbReference type="Proteomes" id="UP000030129">
    <property type="component" value="Unassembled WGS sequence"/>
</dbReference>
<gene>
    <name evidence="3" type="ORF">Q763_03795</name>
</gene>
<dbReference type="Gene3D" id="1.20.1420.60">
    <property type="match status" value="1"/>
</dbReference>
<keyword evidence="1" id="KW-0812">Transmembrane</keyword>
<comment type="caution">
    <text evidence="3">The sequence shown here is derived from an EMBL/GenBank/DDBJ whole genome shotgun (WGS) entry which is preliminary data.</text>
</comment>
<proteinExistence type="predicted"/>
<evidence type="ECO:0000313" key="4">
    <source>
        <dbReference type="Proteomes" id="UP000030129"/>
    </source>
</evidence>
<dbReference type="EMBL" id="JRLV01000004">
    <property type="protein sequence ID" value="KGO83144.1"/>
    <property type="molecule type" value="Genomic_DNA"/>
</dbReference>
<evidence type="ECO:0000259" key="2">
    <source>
        <dbReference type="Pfam" id="PF14300"/>
    </source>
</evidence>
<organism evidence="3 4">
    <name type="scientific">Flavobacterium beibuense F44-8</name>
    <dbReference type="NCBI Taxonomy" id="1406840"/>
    <lineage>
        <taxon>Bacteria</taxon>
        <taxon>Pseudomonadati</taxon>
        <taxon>Bacteroidota</taxon>
        <taxon>Flavobacteriia</taxon>
        <taxon>Flavobacteriales</taxon>
        <taxon>Flavobacteriaceae</taxon>
        <taxon>Flavobacterium</taxon>
    </lineage>
</organism>
<feature type="transmembrane region" description="Helical" evidence="1">
    <location>
        <begin position="6"/>
        <end position="24"/>
    </location>
</feature>
<protein>
    <recommendedName>
        <fullName evidence="2">DNA mimic protein DMP19 C-terminal domain-containing protein</fullName>
    </recommendedName>
</protein>
<dbReference type="InterPro" id="IPR025402">
    <property type="entry name" value="DMP19_C"/>
</dbReference>